<dbReference type="Proteomes" id="UP000027138">
    <property type="component" value="Unassembled WGS sequence"/>
</dbReference>
<keyword evidence="3" id="KW-1185">Reference proteome</keyword>
<proteinExistence type="predicted"/>
<gene>
    <name evidence="2" type="ORF">JCGZ_15757</name>
</gene>
<dbReference type="Pfam" id="PF07714">
    <property type="entry name" value="PK_Tyr_Ser-Thr"/>
    <property type="match status" value="1"/>
</dbReference>
<name>A0A067LA19_JATCU</name>
<dbReference type="GO" id="GO:0005886">
    <property type="term" value="C:plasma membrane"/>
    <property type="evidence" value="ECO:0007669"/>
    <property type="project" value="TreeGrafter"/>
</dbReference>
<protein>
    <recommendedName>
        <fullName evidence="1">Protein kinase domain-containing protein</fullName>
    </recommendedName>
</protein>
<reference evidence="2 3" key="1">
    <citation type="journal article" date="2014" name="PLoS ONE">
        <title>Global Analysis of Gene Expression Profiles in Physic Nut (Jatropha curcas L.) Seedlings Exposed to Salt Stress.</title>
        <authorList>
            <person name="Zhang L."/>
            <person name="Zhang C."/>
            <person name="Wu P."/>
            <person name="Chen Y."/>
            <person name="Li M."/>
            <person name="Jiang H."/>
            <person name="Wu G."/>
        </authorList>
    </citation>
    <scope>NUCLEOTIDE SEQUENCE [LARGE SCALE GENOMIC DNA]</scope>
    <source>
        <strain evidence="3">cv. GZQX0401</strain>
        <tissue evidence="2">Young leaves</tissue>
    </source>
</reference>
<dbReference type="PANTHER" id="PTHR27003">
    <property type="entry name" value="OS07G0166700 PROTEIN"/>
    <property type="match status" value="1"/>
</dbReference>
<organism evidence="2 3">
    <name type="scientific">Jatropha curcas</name>
    <name type="common">Barbados nut</name>
    <dbReference type="NCBI Taxonomy" id="180498"/>
    <lineage>
        <taxon>Eukaryota</taxon>
        <taxon>Viridiplantae</taxon>
        <taxon>Streptophyta</taxon>
        <taxon>Embryophyta</taxon>
        <taxon>Tracheophyta</taxon>
        <taxon>Spermatophyta</taxon>
        <taxon>Magnoliopsida</taxon>
        <taxon>eudicotyledons</taxon>
        <taxon>Gunneridae</taxon>
        <taxon>Pentapetalae</taxon>
        <taxon>rosids</taxon>
        <taxon>fabids</taxon>
        <taxon>Malpighiales</taxon>
        <taxon>Euphorbiaceae</taxon>
        <taxon>Crotonoideae</taxon>
        <taxon>Jatropheae</taxon>
        <taxon>Jatropha</taxon>
    </lineage>
</organism>
<feature type="domain" description="Protein kinase" evidence="1">
    <location>
        <begin position="1"/>
        <end position="139"/>
    </location>
</feature>
<evidence type="ECO:0000259" key="1">
    <source>
        <dbReference type="PROSITE" id="PS50011"/>
    </source>
</evidence>
<dbReference type="InterPro" id="IPR045272">
    <property type="entry name" value="ANXUR1/2-like"/>
</dbReference>
<dbReference type="PROSITE" id="PS50011">
    <property type="entry name" value="PROTEIN_KINASE_DOM"/>
    <property type="match status" value="1"/>
</dbReference>
<evidence type="ECO:0000313" key="3">
    <source>
        <dbReference type="Proteomes" id="UP000027138"/>
    </source>
</evidence>
<evidence type="ECO:0000313" key="2">
    <source>
        <dbReference type="EMBL" id="KDP41350.1"/>
    </source>
</evidence>
<dbReference type="SUPFAM" id="SSF56112">
    <property type="entry name" value="Protein kinase-like (PK-like)"/>
    <property type="match status" value="1"/>
</dbReference>
<dbReference type="GO" id="GO:0005524">
    <property type="term" value="F:ATP binding"/>
    <property type="evidence" value="ECO:0007669"/>
    <property type="project" value="InterPro"/>
</dbReference>
<dbReference type="OrthoDB" id="1720310at2759"/>
<dbReference type="EMBL" id="KK914318">
    <property type="protein sequence ID" value="KDP41350.1"/>
    <property type="molecule type" value="Genomic_DNA"/>
</dbReference>
<dbReference type="GO" id="GO:0004714">
    <property type="term" value="F:transmembrane receptor protein tyrosine kinase activity"/>
    <property type="evidence" value="ECO:0007669"/>
    <property type="project" value="InterPro"/>
</dbReference>
<accession>A0A067LA19</accession>
<dbReference type="PANTHER" id="PTHR27003:SF267">
    <property type="entry name" value="PROTEIN KINASE DOMAIN-CONTAINING PROTEIN"/>
    <property type="match status" value="1"/>
</dbReference>
<sequence length="153" mass="16755">MAKVSDFGLSRLGAITASTSHVKTQVKGTFGYLDPEYYRTRTLSKKSDVYSFGVVLYEVLCARPAVLVEEEEGKVSLAGWALECSRNGTINCIIDPSLRGKIATASLIAFVEIAVKCLSVPRTQRPAMGDVVHSLELALQAQENEDWKEEVQS</sequence>
<dbReference type="GO" id="GO:0009506">
    <property type="term" value="C:plasmodesma"/>
    <property type="evidence" value="ECO:0007669"/>
    <property type="project" value="TreeGrafter"/>
</dbReference>
<dbReference type="InterPro" id="IPR000719">
    <property type="entry name" value="Prot_kinase_dom"/>
</dbReference>
<dbReference type="Gene3D" id="1.10.510.10">
    <property type="entry name" value="Transferase(Phosphotransferase) domain 1"/>
    <property type="match status" value="1"/>
</dbReference>
<dbReference type="InterPro" id="IPR011009">
    <property type="entry name" value="Kinase-like_dom_sf"/>
</dbReference>
<dbReference type="InterPro" id="IPR001245">
    <property type="entry name" value="Ser-Thr/Tyr_kinase_cat_dom"/>
</dbReference>
<dbReference type="AlphaFoldDB" id="A0A067LA19"/>